<organism evidence="1 2">
    <name type="scientific">Penicillium italicum</name>
    <name type="common">Blue mold</name>
    <dbReference type="NCBI Taxonomy" id="40296"/>
    <lineage>
        <taxon>Eukaryota</taxon>
        <taxon>Fungi</taxon>
        <taxon>Dikarya</taxon>
        <taxon>Ascomycota</taxon>
        <taxon>Pezizomycotina</taxon>
        <taxon>Eurotiomycetes</taxon>
        <taxon>Eurotiomycetidae</taxon>
        <taxon>Eurotiales</taxon>
        <taxon>Aspergillaceae</taxon>
        <taxon>Penicillium</taxon>
    </lineage>
</organism>
<comment type="caution">
    <text evidence="1">The sequence shown here is derived from an EMBL/GenBank/DDBJ whole genome shotgun (WGS) entry which is preliminary data.</text>
</comment>
<keyword evidence="2" id="KW-1185">Reference proteome</keyword>
<name>A0A0A2KBD2_PENIT</name>
<evidence type="ECO:0000313" key="2">
    <source>
        <dbReference type="Proteomes" id="UP000030104"/>
    </source>
</evidence>
<dbReference type="EMBL" id="JQGA01001602">
    <property type="protein sequence ID" value="KGO64166.1"/>
    <property type="molecule type" value="Genomic_DNA"/>
</dbReference>
<dbReference type="HOGENOM" id="CLU_3260731_0_0_1"/>
<accession>A0A0A2KBD2</accession>
<gene>
    <name evidence="1" type="ORF">PITC_086620</name>
</gene>
<dbReference type="Proteomes" id="UP000030104">
    <property type="component" value="Unassembled WGS sequence"/>
</dbReference>
<sequence>MDGIKKRTALRNKIIGFIPAISWPPEASSGSGLLSVWGQFSR</sequence>
<proteinExistence type="predicted"/>
<dbReference type="AlphaFoldDB" id="A0A0A2KBD2"/>
<evidence type="ECO:0000313" key="1">
    <source>
        <dbReference type="EMBL" id="KGO64166.1"/>
    </source>
</evidence>
<reference evidence="1 2" key="1">
    <citation type="journal article" date="2015" name="Mol. Plant Microbe Interact.">
        <title>Genome, transcriptome, and functional analyses of Penicillium expansum provide new insights into secondary metabolism and pathogenicity.</title>
        <authorList>
            <person name="Ballester A.R."/>
            <person name="Marcet-Houben M."/>
            <person name="Levin E."/>
            <person name="Sela N."/>
            <person name="Selma-Lazaro C."/>
            <person name="Carmona L."/>
            <person name="Wisniewski M."/>
            <person name="Droby S."/>
            <person name="Gonzalez-Candelas L."/>
            <person name="Gabaldon T."/>
        </authorList>
    </citation>
    <scope>NUCLEOTIDE SEQUENCE [LARGE SCALE GENOMIC DNA]</scope>
    <source>
        <strain evidence="1 2">PHI-1</strain>
    </source>
</reference>
<protein>
    <submittedName>
        <fullName evidence="1">Uncharacterized protein</fullName>
    </submittedName>
</protein>